<dbReference type="Pfam" id="PF25249">
    <property type="entry name" value="Ig_CFAP65_7th"/>
    <property type="match status" value="1"/>
</dbReference>
<evidence type="ECO:0000259" key="8">
    <source>
        <dbReference type="Pfam" id="PF25249"/>
    </source>
</evidence>
<keyword evidence="2" id="KW-0963">Cytoplasm</keyword>
<evidence type="ECO:0000259" key="4">
    <source>
        <dbReference type="Pfam" id="PF15780"/>
    </source>
</evidence>
<dbReference type="GO" id="GO:0031514">
    <property type="term" value="C:motile cilium"/>
    <property type="evidence" value="ECO:0007669"/>
    <property type="project" value="UniProtKB-SubCell"/>
</dbReference>
<dbReference type="Pfam" id="PF15780">
    <property type="entry name" value="ASH"/>
    <property type="match status" value="1"/>
</dbReference>
<dbReference type="InterPro" id="IPR052614">
    <property type="entry name" value="CFAP65"/>
</dbReference>
<dbReference type="Pfam" id="PF24816">
    <property type="entry name" value="Ig_CFAP65__9th"/>
    <property type="match status" value="1"/>
</dbReference>
<dbReference type="InterPro" id="IPR057470">
    <property type="entry name" value="Ig_CFAP65_7th"/>
</dbReference>
<dbReference type="Pfam" id="PF24291">
    <property type="entry name" value="Ig_CFAP65"/>
    <property type="match status" value="1"/>
</dbReference>
<dbReference type="Gene3D" id="2.60.40.10">
    <property type="entry name" value="Immunoglobulins"/>
    <property type="match status" value="7"/>
</dbReference>
<dbReference type="Proteomes" id="UP001489004">
    <property type="component" value="Unassembled WGS sequence"/>
</dbReference>
<dbReference type="PANTHER" id="PTHR46127">
    <property type="entry name" value="CILIA- AND FLAGELLA-ASSOCIATED PROTEIN 65"/>
    <property type="match status" value="1"/>
</dbReference>
<evidence type="ECO:0000256" key="3">
    <source>
        <dbReference type="SAM" id="MobiDB-lite"/>
    </source>
</evidence>
<sequence length="1455" mass="156810">MAQLARGGRVTFRPIKREAYSDYIEFSSGSSTFVVPIKALLPTVDLALTGIGKFPFLALEQTRLDFGDVLVGEAAEQLVRLSNHSAVPTTFTVEAQPGEPSDVVFQVIPARGMLAPEEHVLLKVVYTPQATGTFSYECLSVAAPAGNKVALTLSGNALAPAITLSTPSINFGSMESGKALSRVLYIENKSDIPVYFQLVADAAGVFTFDRVRGSVPPLTSVHVTIAFTPREASNYWKRVTCLIKDGEPLLVDLIGCCFSEKTHPPPLSQRHINDYLTKQGLRTPWEGLFDGTDSIHAVTVDASEVDFGACSRLRAGEYKTLTVHNRTGVKMSAFVSIPTWRDPASADPPATVFQAFPEQADIRPHGSVTFRLAFRPPKDGQYYNQLVDVVAFVKAMRNFRLVSEEDLCPPWTLPVLVVGNTFLHRNEEFETKAELSKSHVAFPPCRPHETVYQTLMVMNHGDTAFQFEIVGAGLHPRFSCKPRRGVVSPKSWQLVALRFQADSVGRFSALAKCVINSSQANALPLALHGTVSVPALALDAGSTLFFKPTCIGATSVRSLMLRNTSRIPVAFQWAVPQRWQRCFLVSPISGILRGNERTEVRWRFAPDVQKEVECRVACLVAGALPTPSGLQPGSFAEEDRLGLRLVGEGTMGALTLEPSSLDMGTVAVGFPVHHTITMINQSDGNLRYAMRCVEEAFGPPPVCAALTAFATYPTVLVTDVACAGIAKPFVWSQMSCALMNEELLAELSELPPVLLDLGKATLQSEPRVVHFELSNPGALPVEWDIQGQNDVGPGVEMENWVEHSRPRNEAERLRDFIVDNRIFEILPRNGRLAPGERTRMTVTYRPLALGPHALAMLLSIRNGKQIRLQLSGATVPEDTVALSLKERTFTLAPVPISDSQPPLQTYTLRNGGPASLTYSIDCAPFRHMTEDNYDFEVLTLRSPATGVIPCGGAAQLNILFQPLEAKLYSLEVPVRLGSGETKMIRIAGRGYHPSSPAIPAPTLGERRRDRALQAGFAAEARLQIDGQLARVSHEVVSFGMLPNQAISRRLVLLTSCALFPINFCWDHGCFRAAAGGSADPNANPGVIDGRLSMSPASGQLLPGETCVVKLTFTGGMQAQLFEGEVRLTFTPSVNAAAYLATSRTSLSSRAPTSSTVQPGSAGSLLQEEASEIILEDPLPSSYKSGTAASQRLPVHLSTTHSSRCMLEPLQRTHLRSMERFAVRDRQQTEPAPVPQPQVVVVTLEGRVLRAEQLTSGHYALPSEQASGSGGQAAAAFWTPPAYGPLPGADADVSLQGGELADVAAVLADLLADALREDEVAEAFANLPPEEVPYWAEIRDSELPPASPSTSQESDQANASGCRANSGPEEPVDPTSSEPSKPSMPGSENGAAVATTSDPSPEVDPPVTSGSGMTAAADATEAVLKQPEFQAFAEFVLESAIYGMIQESALGDWSMA</sequence>
<feature type="domain" description="CFAP65 seventh Ig-like" evidence="8">
    <location>
        <begin position="541"/>
        <end position="622"/>
    </location>
</feature>
<proteinExistence type="predicted"/>
<feature type="domain" description="CFAP65-like ninth Ig-like" evidence="7">
    <location>
        <begin position="713"/>
        <end position="872"/>
    </location>
</feature>
<dbReference type="InterPro" id="IPR058536">
    <property type="entry name" value="Ig_CFAP65_4th"/>
</dbReference>
<keyword evidence="10" id="KW-1185">Reference proteome</keyword>
<dbReference type="NCBIfam" id="NF012200">
    <property type="entry name" value="choice_anch_D"/>
    <property type="match status" value="2"/>
</dbReference>
<evidence type="ECO:0000313" key="10">
    <source>
        <dbReference type="Proteomes" id="UP001489004"/>
    </source>
</evidence>
<evidence type="ECO:0000256" key="2">
    <source>
        <dbReference type="ARBA" id="ARBA00022490"/>
    </source>
</evidence>
<dbReference type="InterPro" id="IPR013783">
    <property type="entry name" value="Ig-like_fold"/>
</dbReference>
<evidence type="ECO:0008006" key="11">
    <source>
        <dbReference type="Google" id="ProtNLM"/>
    </source>
</evidence>
<evidence type="ECO:0000259" key="5">
    <source>
        <dbReference type="Pfam" id="PF24291"/>
    </source>
</evidence>
<feature type="domain" description="Abnormal spindle-like microcephaly-associated protein ASH" evidence="4">
    <location>
        <begin position="61"/>
        <end position="141"/>
    </location>
</feature>
<feature type="domain" description="CFAP65 tenth Ig-like" evidence="5">
    <location>
        <begin position="878"/>
        <end position="994"/>
    </location>
</feature>
<organism evidence="9 10">
    <name type="scientific">[Myrmecia] bisecta</name>
    <dbReference type="NCBI Taxonomy" id="41462"/>
    <lineage>
        <taxon>Eukaryota</taxon>
        <taxon>Viridiplantae</taxon>
        <taxon>Chlorophyta</taxon>
        <taxon>core chlorophytes</taxon>
        <taxon>Trebouxiophyceae</taxon>
        <taxon>Trebouxiales</taxon>
        <taxon>Trebouxiaceae</taxon>
        <taxon>Myrmecia</taxon>
    </lineage>
</organism>
<reference evidence="9 10" key="1">
    <citation type="journal article" date="2024" name="Nat. Commun.">
        <title>Phylogenomics reveals the evolutionary origins of lichenization in chlorophyte algae.</title>
        <authorList>
            <person name="Puginier C."/>
            <person name="Libourel C."/>
            <person name="Otte J."/>
            <person name="Skaloud P."/>
            <person name="Haon M."/>
            <person name="Grisel S."/>
            <person name="Petersen M."/>
            <person name="Berrin J.G."/>
            <person name="Delaux P.M."/>
            <person name="Dal Grande F."/>
            <person name="Keller J."/>
        </authorList>
    </citation>
    <scope>NUCLEOTIDE SEQUENCE [LARGE SCALE GENOMIC DNA]</scope>
    <source>
        <strain evidence="9 10">SAG 2043</strain>
    </source>
</reference>
<dbReference type="InterPro" id="IPR031549">
    <property type="entry name" value="ASH"/>
</dbReference>
<feature type="region of interest" description="Disordered" evidence="3">
    <location>
        <begin position="1340"/>
        <end position="1413"/>
    </location>
</feature>
<comment type="caution">
    <text evidence="9">The sequence shown here is derived from an EMBL/GenBank/DDBJ whole genome shotgun (WGS) entry which is preliminary data.</text>
</comment>
<dbReference type="Pfam" id="PF24507">
    <property type="entry name" value="Ig_CFAP65_4th"/>
    <property type="match status" value="1"/>
</dbReference>
<accession>A0AAW1PVZ2</accession>
<dbReference type="InterPro" id="IPR056305">
    <property type="entry name" value="Ig_CFAP65_10th"/>
</dbReference>
<dbReference type="EMBL" id="JALJOR010000008">
    <property type="protein sequence ID" value="KAK9812626.1"/>
    <property type="molecule type" value="Genomic_DNA"/>
</dbReference>
<feature type="domain" description="CFAP65 fourth Ig-like" evidence="6">
    <location>
        <begin position="168"/>
        <end position="261"/>
    </location>
</feature>
<name>A0AAW1PVZ2_9CHLO</name>
<gene>
    <name evidence="9" type="ORF">WJX72_000839</name>
</gene>
<dbReference type="PANTHER" id="PTHR46127:SF1">
    <property type="entry name" value="CILIA- AND FLAGELLA-ASSOCIATED PROTEIN 65"/>
    <property type="match status" value="1"/>
</dbReference>
<evidence type="ECO:0000259" key="7">
    <source>
        <dbReference type="Pfam" id="PF24816"/>
    </source>
</evidence>
<comment type="subcellular location">
    <subcellularLocation>
        <location evidence="1">Cytoplasm</location>
    </subcellularLocation>
</comment>
<protein>
    <recommendedName>
        <fullName evidence="11">Abnormal spindle-like microcephaly-associated protein ASH domain-containing protein</fullName>
    </recommendedName>
</protein>
<evidence type="ECO:0000259" key="6">
    <source>
        <dbReference type="Pfam" id="PF24507"/>
    </source>
</evidence>
<dbReference type="GO" id="GO:0005737">
    <property type="term" value="C:cytoplasm"/>
    <property type="evidence" value="ECO:0007669"/>
    <property type="project" value="UniProtKB-SubCell"/>
</dbReference>
<evidence type="ECO:0000256" key="1">
    <source>
        <dbReference type="ARBA" id="ARBA00004496"/>
    </source>
</evidence>
<dbReference type="InterPro" id="IPR056344">
    <property type="entry name" value="Ig_CFAP65-like_9th"/>
</dbReference>
<feature type="compositionally biased region" description="Polar residues" evidence="3">
    <location>
        <begin position="1347"/>
        <end position="1358"/>
    </location>
</feature>
<evidence type="ECO:0000313" key="9">
    <source>
        <dbReference type="EMBL" id="KAK9812626.1"/>
    </source>
</evidence>